<dbReference type="Proteomes" id="UP000799755">
    <property type="component" value="Unassembled WGS sequence"/>
</dbReference>
<name>A0ACB6RCL5_9PLEO</name>
<organism evidence="1 2">
    <name type="scientific">Lindgomyces ingoldianus</name>
    <dbReference type="NCBI Taxonomy" id="673940"/>
    <lineage>
        <taxon>Eukaryota</taxon>
        <taxon>Fungi</taxon>
        <taxon>Dikarya</taxon>
        <taxon>Ascomycota</taxon>
        <taxon>Pezizomycotina</taxon>
        <taxon>Dothideomycetes</taxon>
        <taxon>Pleosporomycetidae</taxon>
        <taxon>Pleosporales</taxon>
        <taxon>Lindgomycetaceae</taxon>
        <taxon>Lindgomyces</taxon>
    </lineage>
</organism>
<evidence type="ECO:0000313" key="1">
    <source>
        <dbReference type="EMBL" id="KAF2477064.1"/>
    </source>
</evidence>
<accession>A0ACB6RCL5</accession>
<comment type="caution">
    <text evidence="1">The sequence shown here is derived from an EMBL/GenBank/DDBJ whole genome shotgun (WGS) entry which is preliminary data.</text>
</comment>
<reference evidence="1" key="1">
    <citation type="journal article" date="2020" name="Stud. Mycol.">
        <title>101 Dothideomycetes genomes: a test case for predicting lifestyles and emergence of pathogens.</title>
        <authorList>
            <person name="Haridas S."/>
            <person name="Albert R."/>
            <person name="Binder M."/>
            <person name="Bloem J."/>
            <person name="Labutti K."/>
            <person name="Salamov A."/>
            <person name="Andreopoulos B."/>
            <person name="Baker S."/>
            <person name="Barry K."/>
            <person name="Bills G."/>
            <person name="Bluhm B."/>
            <person name="Cannon C."/>
            <person name="Castanera R."/>
            <person name="Culley D."/>
            <person name="Daum C."/>
            <person name="Ezra D."/>
            <person name="Gonzalez J."/>
            <person name="Henrissat B."/>
            <person name="Kuo A."/>
            <person name="Liang C."/>
            <person name="Lipzen A."/>
            <person name="Lutzoni F."/>
            <person name="Magnuson J."/>
            <person name="Mondo S."/>
            <person name="Nolan M."/>
            <person name="Ohm R."/>
            <person name="Pangilinan J."/>
            <person name="Park H.-J."/>
            <person name="Ramirez L."/>
            <person name="Alfaro M."/>
            <person name="Sun H."/>
            <person name="Tritt A."/>
            <person name="Yoshinaga Y."/>
            <person name="Zwiers L.-H."/>
            <person name="Turgeon B."/>
            <person name="Goodwin S."/>
            <person name="Spatafora J."/>
            <person name="Crous P."/>
            <person name="Grigoriev I."/>
        </authorList>
    </citation>
    <scope>NUCLEOTIDE SEQUENCE</scope>
    <source>
        <strain evidence="1">ATCC 200398</strain>
    </source>
</reference>
<proteinExistence type="predicted"/>
<protein>
    <submittedName>
        <fullName evidence="1">Uncharacterized protein</fullName>
    </submittedName>
</protein>
<sequence length="151" mass="16652">MLTVAPLLCLIGVSGYGLFISYSNITRLQKYEERSERAAEWSNTAAERLQKTRTTQGAAAITVLLSLLTSMTLLVLSHAEHHQIVLAISLINTAICFGARIHMANFWKEKVQLPFMEAYNEAIRGSNQSVSVLTMLGWGWVVTGLIGWLAG</sequence>
<gene>
    <name evidence="1" type="ORF">BDR25DRAFT_276761</name>
</gene>
<keyword evidence="2" id="KW-1185">Reference proteome</keyword>
<evidence type="ECO:0000313" key="2">
    <source>
        <dbReference type="Proteomes" id="UP000799755"/>
    </source>
</evidence>
<dbReference type="EMBL" id="MU003493">
    <property type="protein sequence ID" value="KAF2477064.1"/>
    <property type="molecule type" value="Genomic_DNA"/>
</dbReference>